<feature type="non-terminal residue" evidence="1">
    <location>
        <position position="1"/>
    </location>
</feature>
<evidence type="ECO:0000313" key="1">
    <source>
        <dbReference type="EMBL" id="QQP33089.1"/>
    </source>
</evidence>
<name>A0A7T8GMT3_CALRO</name>
<dbReference type="EMBL" id="CP045908">
    <property type="protein sequence ID" value="QQP33089.1"/>
    <property type="molecule type" value="Genomic_DNA"/>
</dbReference>
<sequence length="52" mass="6011">PLLPDVAPLDYGIWGFVESKACVTLHPKEWADMSEHYVHKVCRAFRPRLEAM</sequence>
<dbReference type="Proteomes" id="UP000595437">
    <property type="component" value="Chromosome 19"/>
</dbReference>
<feature type="non-terminal residue" evidence="1">
    <location>
        <position position="52"/>
    </location>
</feature>
<gene>
    <name evidence="1" type="ORF">FKW44_024338</name>
</gene>
<protein>
    <submittedName>
        <fullName evidence="1">Transposable element</fullName>
    </submittedName>
</protein>
<keyword evidence="2" id="KW-1185">Reference proteome</keyword>
<evidence type="ECO:0000313" key="2">
    <source>
        <dbReference type="Proteomes" id="UP000595437"/>
    </source>
</evidence>
<accession>A0A7T8GMT3</accession>
<organism evidence="1 2">
    <name type="scientific">Caligus rogercresseyi</name>
    <name type="common">Sea louse</name>
    <dbReference type="NCBI Taxonomy" id="217165"/>
    <lineage>
        <taxon>Eukaryota</taxon>
        <taxon>Metazoa</taxon>
        <taxon>Ecdysozoa</taxon>
        <taxon>Arthropoda</taxon>
        <taxon>Crustacea</taxon>
        <taxon>Multicrustacea</taxon>
        <taxon>Hexanauplia</taxon>
        <taxon>Copepoda</taxon>
        <taxon>Siphonostomatoida</taxon>
        <taxon>Caligidae</taxon>
        <taxon>Caligus</taxon>
    </lineage>
</organism>
<reference evidence="2" key="1">
    <citation type="submission" date="2021-01" db="EMBL/GenBank/DDBJ databases">
        <title>Caligus Genome Assembly.</title>
        <authorList>
            <person name="Gallardo-Escarate C."/>
        </authorList>
    </citation>
    <scope>NUCLEOTIDE SEQUENCE [LARGE SCALE GENOMIC DNA]</scope>
</reference>
<dbReference type="AlphaFoldDB" id="A0A7T8GMT3"/>
<proteinExistence type="predicted"/>